<feature type="non-terminal residue" evidence="8">
    <location>
        <position position="1"/>
    </location>
</feature>
<evidence type="ECO:0000256" key="7">
    <source>
        <dbReference type="RuleBase" id="RU364131"/>
    </source>
</evidence>
<proteinExistence type="inferred from homology"/>
<comment type="similarity">
    <text evidence="2 7">Belongs to the FXYD family.</text>
</comment>
<evidence type="ECO:0000256" key="1">
    <source>
        <dbReference type="ARBA" id="ARBA00004167"/>
    </source>
</evidence>
<dbReference type="CDD" id="cd20322">
    <property type="entry name" value="FXYD4"/>
    <property type="match status" value="1"/>
</dbReference>
<sequence>VHKLSSHRAWKAFIPHIQIEGWSWVGPVPLQPLYPKPQSLVLPLCHGGSGLPVLEANDLVDKDSPFYYDWEGLQLGGVICAALLCIAGILFALSEQWDWWGRGGGGEQVANANASKIISTAPYPRKLFHSSLQ</sequence>
<keyword evidence="4 7" id="KW-0812">Transmembrane</keyword>
<evidence type="ECO:0000256" key="4">
    <source>
        <dbReference type="ARBA" id="ARBA00022692"/>
    </source>
</evidence>
<evidence type="ECO:0000256" key="6">
    <source>
        <dbReference type="ARBA" id="ARBA00023136"/>
    </source>
</evidence>
<feature type="non-terminal residue" evidence="8">
    <location>
        <position position="133"/>
    </location>
</feature>
<evidence type="ECO:0000256" key="5">
    <source>
        <dbReference type="ARBA" id="ARBA00023065"/>
    </source>
</evidence>
<dbReference type="Gene3D" id="1.20.5.780">
    <property type="entry name" value="Single helix bin"/>
    <property type="match status" value="1"/>
</dbReference>
<dbReference type="EMBL" id="RWIC01001190">
    <property type="protein sequence ID" value="TKC37146.1"/>
    <property type="molecule type" value="Genomic_DNA"/>
</dbReference>
<dbReference type="GO" id="GO:0016020">
    <property type="term" value="C:membrane"/>
    <property type="evidence" value="ECO:0007669"/>
    <property type="project" value="UniProtKB-SubCell"/>
</dbReference>
<dbReference type="Pfam" id="PF02038">
    <property type="entry name" value="ATP1G1_PLM_MAT8"/>
    <property type="match status" value="1"/>
</dbReference>
<dbReference type="Proteomes" id="UP000308365">
    <property type="component" value="Unassembled WGS sequence"/>
</dbReference>
<dbReference type="GO" id="GO:0071805">
    <property type="term" value="P:potassium ion transmembrane transport"/>
    <property type="evidence" value="ECO:0007669"/>
    <property type="project" value="InterPro"/>
</dbReference>
<evidence type="ECO:0000313" key="9">
    <source>
        <dbReference type="Proteomes" id="UP000308365"/>
    </source>
</evidence>
<dbReference type="InterPro" id="IPR000272">
    <property type="entry name" value="Ion-transport_regulator_FXYD"/>
</dbReference>
<dbReference type="PANTHER" id="PTHR14132">
    <property type="entry name" value="SODIUM/POTASSIUM-TRANSPORTING ATPASE SUBUNIT GAMMA"/>
    <property type="match status" value="1"/>
</dbReference>
<dbReference type="AlphaFoldDB" id="A0A4U1EMR6"/>
<dbReference type="GO" id="GO:0043269">
    <property type="term" value="P:regulation of monoatomic ion transport"/>
    <property type="evidence" value="ECO:0007669"/>
    <property type="project" value="InterPro"/>
</dbReference>
<keyword evidence="3 7" id="KW-0813">Transport</keyword>
<keyword evidence="5 7" id="KW-0406">Ion transport</keyword>
<feature type="transmembrane region" description="Helical" evidence="7">
    <location>
        <begin position="73"/>
        <end position="93"/>
    </location>
</feature>
<dbReference type="GO" id="GO:0017080">
    <property type="term" value="F:sodium channel regulator activity"/>
    <property type="evidence" value="ECO:0007669"/>
    <property type="project" value="TreeGrafter"/>
</dbReference>
<protein>
    <recommendedName>
        <fullName evidence="7">FXYD domain-containing ion transport regulator</fullName>
    </recommendedName>
</protein>
<organism evidence="8 9">
    <name type="scientific">Monodon monoceros</name>
    <name type="common">Narwhal</name>
    <name type="synonym">Ceratodon monodon</name>
    <dbReference type="NCBI Taxonomy" id="40151"/>
    <lineage>
        <taxon>Eukaryota</taxon>
        <taxon>Metazoa</taxon>
        <taxon>Chordata</taxon>
        <taxon>Craniata</taxon>
        <taxon>Vertebrata</taxon>
        <taxon>Euteleostomi</taxon>
        <taxon>Mammalia</taxon>
        <taxon>Eutheria</taxon>
        <taxon>Laurasiatheria</taxon>
        <taxon>Artiodactyla</taxon>
        <taxon>Whippomorpha</taxon>
        <taxon>Cetacea</taxon>
        <taxon>Odontoceti</taxon>
        <taxon>Monodontidae</taxon>
        <taxon>Monodon</taxon>
    </lineage>
</organism>
<comment type="caution">
    <text evidence="8">The sequence shown here is derived from an EMBL/GenBank/DDBJ whole genome shotgun (WGS) entry which is preliminary data.</text>
</comment>
<keyword evidence="7" id="KW-1133">Transmembrane helix</keyword>
<dbReference type="PANTHER" id="PTHR14132:SF10">
    <property type="entry name" value="FXYD DOMAIN-CONTAINING ION TRANSPORT REGULATOR 4"/>
    <property type="match status" value="1"/>
</dbReference>
<accession>A0A4U1EMR6</accession>
<evidence type="ECO:0000256" key="2">
    <source>
        <dbReference type="ARBA" id="ARBA00005948"/>
    </source>
</evidence>
<gene>
    <name evidence="8" type="ORF">EI555_002476</name>
</gene>
<dbReference type="InterPro" id="IPR047283">
    <property type="entry name" value="FXYD4"/>
</dbReference>
<reference evidence="9" key="1">
    <citation type="journal article" date="2019" name="IScience">
        <title>Narwhal Genome Reveals Long-Term Low Genetic Diversity despite Current Large Abundance Size.</title>
        <authorList>
            <person name="Westbury M.V."/>
            <person name="Petersen B."/>
            <person name="Garde E."/>
            <person name="Heide-Jorgensen M.P."/>
            <person name="Lorenzen E.D."/>
        </authorList>
    </citation>
    <scope>NUCLEOTIDE SEQUENCE [LARGE SCALE GENOMIC DNA]</scope>
</reference>
<evidence type="ECO:0000313" key="8">
    <source>
        <dbReference type="EMBL" id="TKC37146.1"/>
    </source>
</evidence>
<evidence type="ECO:0000256" key="3">
    <source>
        <dbReference type="ARBA" id="ARBA00022448"/>
    </source>
</evidence>
<keyword evidence="6 7" id="KW-0472">Membrane</keyword>
<comment type="subcellular location">
    <subcellularLocation>
        <location evidence="1">Membrane</location>
        <topology evidence="1">Single-pass membrane protein</topology>
    </subcellularLocation>
</comment>
<name>A0A4U1EMR6_MONMO</name>